<gene>
    <name evidence="2" type="ORF">POM88_054860</name>
</gene>
<dbReference type="Pfam" id="PF23209">
    <property type="entry name" value="IDM1_C"/>
    <property type="match status" value="1"/>
</dbReference>
<dbReference type="GO" id="GO:0045944">
    <property type="term" value="P:positive regulation of transcription by RNA polymerase II"/>
    <property type="evidence" value="ECO:0007669"/>
    <property type="project" value="TreeGrafter"/>
</dbReference>
<accession>A0AAD8GLY3</accession>
<proteinExistence type="predicted"/>
<dbReference type="PANTHER" id="PTHR47025">
    <property type="entry name" value="AUTOIMMUNE REGULATOR"/>
    <property type="match status" value="1"/>
</dbReference>
<dbReference type="Proteomes" id="UP001237642">
    <property type="component" value="Unassembled WGS sequence"/>
</dbReference>
<reference evidence="2" key="1">
    <citation type="submission" date="2023-02" db="EMBL/GenBank/DDBJ databases">
        <title>Genome of toxic invasive species Heracleum sosnowskyi carries increased number of genes despite the absence of recent whole-genome duplications.</title>
        <authorList>
            <person name="Schelkunov M."/>
            <person name="Shtratnikova V."/>
            <person name="Makarenko M."/>
            <person name="Klepikova A."/>
            <person name="Omelchenko D."/>
            <person name="Novikova G."/>
            <person name="Obukhova E."/>
            <person name="Bogdanov V."/>
            <person name="Penin A."/>
            <person name="Logacheva M."/>
        </authorList>
    </citation>
    <scope>NUCLEOTIDE SEQUENCE</scope>
    <source>
        <strain evidence="2">Hsosn_3</strain>
        <tissue evidence="2">Leaf</tissue>
    </source>
</reference>
<evidence type="ECO:0000259" key="1">
    <source>
        <dbReference type="Pfam" id="PF23209"/>
    </source>
</evidence>
<organism evidence="2 3">
    <name type="scientific">Heracleum sosnowskyi</name>
    <dbReference type="NCBI Taxonomy" id="360622"/>
    <lineage>
        <taxon>Eukaryota</taxon>
        <taxon>Viridiplantae</taxon>
        <taxon>Streptophyta</taxon>
        <taxon>Embryophyta</taxon>
        <taxon>Tracheophyta</taxon>
        <taxon>Spermatophyta</taxon>
        <taxon>Magnoliopsida</taxon>
        <taxon>eudicotyledons</taxon>
        <taxon>Gunneridae</taxon>
        <taxon>Pentapetalae</taxon>
        <taxon>asterids</taxon>
        <taxon>campanulids</taxon>
        <taxon>Apiales</taxon>
        <taxon>Apiaceae</taxon>
        <taxon>Apioideae</taxon>
        <taxon>apioid superclade</taxon>
        <taxon>Tordylieae</taxon>
        <taxon>Tordyliinae</taxon>
        <taxon>Heracleum</taxon>
    </lineage>
</organism>
<dbReference type="GO" id="GO:0000977">
    <property type="term" value="F:RNA polymerase II transcription regulatory region sequence-specific DNA binding"/>
    <property type="evidence" value="ECO:0007669"/>
    <property type="project" value="TreeGrafter"/>
</dbReference>
<dbReference type="EMBL" id="JAUIZM010000106">
    <property type="protein sequence ID" value="KAK1349186.1"/>
    <property type="molecule type" value="Genomic_DNA"/>
</dbReference>
<dbReference type="AlphaFoldDB" id="A0AAD8GLY3"/>
<evidence type="ECO:0000313" key="2">
    <source>
        <dbReference type="EMBL" id="KAK1349186.1"/>
    </source>
</evidence>
<dbReference type="GO" id="GO:0042393">
    <property type="term" value="F:histone binding"/>
    <property type="evidence" value="ECO:0007669"/>
    <property type="project" value="TreeGrafter"/>
</dbReference>
<name>A0AAD8GLY3_9APIA</name>
<dbReference type="GO" id="GO:0003682">
    <property type="term" value="F:chromatin binding"/>
    <property type="evidence" value="ECO:0007669"/>
    <property type="project" value="TreeGrafter"/>
</dbReference>
<keyword evidence="3" id="KW-1185">Reference proteome</keyword>
<dbReference type="InterPro" id="IPR056511">
    <property type="entry name" value="IDM1_C"/>
</dbReference>
<dbReference type="PANTHER" id="PTHR47025:SF7">
    <property type="entry name" value="ACYL-COA N-ACYLTRANSFERASE WITH RING_FYVE_PHD-TYPE ZINC FINGER DOMAIN-CONTAINING PROTEIN"/>
    <property type="match status" value="1"/>
</dbReference>
<reference evidence="2" key="2">
    <citation type="submission" date="2023-05" db="EMBL/GenBank/DDBJ databases">
        <authorList>
            <person name="Schelkunov M.I."/>
        </authorList>
    </citation>
    <scope>NUCLEOTIDE SEQUENCE</scope>
    <source>
        <strain evidence="2">Hsosn_3</strain>
        <tissue evidence="2">Leaf</tissue>
    </source>
</reference>
<dbReference type="GO" id="GO:0005634">
    <property type="term" value="C:nucleus"/>
    <property type="evidence" value="ECO:0007669"/>
    <property type="project" value="TreeGrafter"/>
</dbReference>
<evidence type="ECO:0000313" key="3">
    <source>
        <dbReference type="Proteomes" id="UP001237642"/>
    </source>
</evidence>
<sequence length="124" mass="14197">MHAQLSLCLSSIFRARTIKYRFKFFVQGYLQALFSCIEQLLVSINIKRNRRTVLPATEVADYTWTNKLGFKKISDGRFRVYKGLPVDHNVFGDIVLSEANCNSKVVQRTSQLDGSSRTSVMEEV</sequence>
<feature type="domain" description="Increased DNA methylation 1 C-terminal" evidence="1">
    <location>
        <begin position="25"/>
        <end position="78"/>
    </location>
</feature>
<comment type="caution">
    <text evidence="2">The sequence shown here is derived from an EMBL/GenBank/DDBJ whole genome shotgun (WGS) entry which is preliminary data.</text>
</comment>
<protein>
    <recommendedName>
        <fullName evidence="1">Increased DNA methylation 1 C-terminal domain-containing protein</fullName>
    </recommendedName>
</protein>